<dbReference type="STRING" id="314344.AL013_11955"/>
<dbReference type="Proteomes" id="UP000005297">
    <property type="component" value="Unassembled WGS sequence"/>
</dbReference>
<dbReference type="InParanoid" id="Q0F3A9"/>
<reference evidence="2 3" key="1">
    <citation type="submission" date="2006-09" db="EMBL/GenBank/DDBJ databases">
        <authorList>
            <person name="Emerson D."/>
            <person name="Ferriera S."/>
            <person name="Johnson J."/>
            <person name="Kravitz S."/>
            <person name="Halpern A."/>
            <person name="Remington K."/>
            <person name="Beeson K."/>
            <person name="Tran B."/>
            <person name="Rogers Y.-H."/>
            <person name="Friedman R."/>
            <person name="Venter J.C."/>
        </authorList>
    </citation>
    <scope>NUCLEOTIDE SEQUENCE [LARGE SCALE GENOMIC DNA]</scope>
    <source>
        <strain evidence="2 3">PV-1</strain>
    </source>
</reference>
<dbReference type="eggNOG" id="COG4252">
    <property type="taxonomic scope" value="Bacteria"/>
</dbReference>
<sequence>MENKTFDFRFLLRGERPVGNEIVIVGIDEESIAGVGRWPWPREKIAELISKCAEAGAKTIGVDILFTEPEKDHGNAVVNDILQQYLRSSHTDNGFLSYLKNRANETSGDAKLAQSIAAAGNVILPFAVQVPMTGEHTTDSANIPEELFFYPFMVVKEKPFRRPIIANSVLLPIQALTQAAWSLGSAYTQYDRDGAIRWEPLSIQLEQYYFPSFGLEIARNYLGLAREDVQLVAGEGIVMGKQIISTDASGRVLINYAGKGHTFPAVSALHVLDGEVKASALRGKIVLIGTTALGTSDTHITPFAQLSGIEKQANVIENITVVRLSIDEAHLSLIYGESSLWRRWGISQQFEQVSSLHEVDGNESRQLLHGSACRQDPSCHVQQQIGDHGNDNLDFDSVLGCADEAFDLQVLFNPPEEQFNLPALFVQGCDGSGGALQVIGDKDKLLAIFLMHEADAAQDGRTFLPAFGR</sequence>
<accession>Q0F3A9</accession>
<dbReference type="HOGENOM" id="CLU_582412_0_0_0"/>
<feature type="domain" description="CHASE2" evidence="1">
    <location>
        <begin position="1"/>
        <end position="341"/>
    </location>
</feature>
<proteinExistence type="predicted"/>
<comment type="caution">
    <text evidence="2">The sequence shown here is derived from an EMBL/GenBank/DDBJ whole genome shotgun (WGS) entry which is preliminary data.</text>
</comment>
<name>Q0F3A9_9PROT</name>
<dbReference type="SMART" id="SM01080">
    <property type="entry name" value="CHASE2"/>
    <property type="match status" value="1"/>
</dbReference>
<protein>
    <submittedName>
        <fullName evidence="2">ADENYLATE CYCLASE</fullName>
    </submittedName>
</protein>
<evidence type="ECO:0000313" key="3">
    <source>
        <dbReference type="Proteomes" id="UP000005297"/>
    </source>
</evidence>
<evidence type="ECO:0000259" key="1">
    <source>
        <dbReference type="SMART" id="SM01080"/>
    </source>
</evidence>
<organism evidence="2 3">
    <name type="scientific">Mariprofundus ferrooxydans PV-1</name>
    <dbReference type="NCBI Taxonomy" id="314345"/>
    <lineage>
        <taxon>Bacteria</taxon>
        <taxon>Pseudomonadati</taxon>
        <taxon>Pseudomonadota</taxon>
        <taxon>Candidatius Mariprofundia</taxon>
        <taxon>Mariprofundales</taxon>
        <taxon>Mariprofundaceae</taxon>
        <taxon>Mariprofundus</taxon>
    </lineage>
</organism>
<dbReference type="AlphaFoldDB" id="Q0F3A9"/>
<keyword evidence="3" id="KW-1185">Reference proteome</keyword>
<dbReference type="EMBL" id="AATS01000001">
    <property type="protein sequence ID" value="EAU56032.1"/>
    <property type="molecule type" value="Genomic_DNA"/>
</dbReference>
<dbReference type="InterPro" id="IPR007890">
    <property type="entry name" value="CHASE2"/>
</dbReference>
<evidence type="ECO:0000313" key="2">
    <source>
        <dbReference type="EMBL" id="EAU56032.1"/>
    </source>
</evidence>
<dbReference type="Pfam" id="PF05226">
    <property type="entry name" value="CHASE2"/>
    <property type="match status" value="1"/>
</dbReference>
<gene>
    <name evidence="2" type="ORF">SPV1_04408</name>
</gene>